<evidence type="ECO:0000313" key="1">
    <source>
        <dbReference type="EMBL" id="KCW80617.1"/>
    </source>
</evidence>
<sequence>MTDHTSTKQTSEGMRIGFRINRKIMGVENKFHSNQYCLERQSLSNFRQSSARTRSPLVESCKTPTCERIRTRR</sequence>
<protein>
    <submittedName>
        <fullName evidence="1">Uncharacterized protein</fullName>
    </submittedName>
</protein>
<accession>A0A059CQG6</accession>
<dbReference type="AlphaFoldDB" id="A0A059CQG6"/>
<dbReference type="Gramene" id="KCW80617">
    <property type="protein sequence ID" value="KCW80617"/>
    <property type="gene ID" value="EUGRSUZ_C01990"/>
</dbReference>
<organism evidence="1">
    <name type="scientific">Eucalyptus grandis</name>
    <name type="common">Flooded gum</name>
    <dbReference type="NCBI Taxonomy" id="71139"/>
    <lineage>
        <taxon>Eukaryota</taxon>
        <taxon>Viridiplantae</taxon>
        <taxon>Streptophyta</taxon>
        <taxon>Embryophyta</taxon>
        <taxon>Tracheophyta</taxon>
        <taxon>Spermatophyta</taxon>
        <taxon>Magnoliopsida</taxon>
        <taxon>eudicotyledons</taxon>
        <taxon>Gunneridae</taxon>
        <taxon>Pentapetalae</taxon>
        <taxon>rosids</taxon>
        <taxon>malvids</taxon>
        <taxon>Myrtales</taxon>
        <taxon>Myrtaceae</taxon>
        <taxon>Myrtoideae</taxon>
        <taxon>Eucalypteae</taxon>
        <taxon>Eucalyptus</taxon>
    </lineage>
</organism>
<reference evidence="1" key="1">
    <citation type="submission" date="2013-07" db="EMBL/GenBank/DDBJ databases">
        <title>The genome of Eucalyptus grandis.</title>
        <authorList>
            <person name="Schmutz J."/>
            <person name="Hayes R."/>
            <person name="Myburg A."/>
            <person name="Tuskan G."/>
            <person name="Grattapaglia D."/>
            <person name="Rokhsar D.S."/>
        </authorList>
    </citation>
    <scope>NUCLEOTIDE SEQUENCE</scope>
    <source>
        <tissue evidence="1">Leaf extractions</tissue>
    </source>
</reference>
<dbReference type="EMBL" id="KK198755">
    <property type="protein sequence ID" value="KCW80617.1"/>
    <property type="molecule type" value="Genomic_DNA"/>
</dbReference>
<proteinExistence type="predicted"/>
<dbReference type="InParanoid" id="A0A059CQG6"/>
<name>A0A059CQG6_EUCGR</name>
<gene>
    <name evidence="1" type="ORF">EUGRSUZ_C01990</name>
</gene>